<keyword evidence="1" id="KW-0812">Transmembrane</keyword>
<proteinExistence type="predicted"/>
<feature type="transmembrane region" description="Helical" evidence="1">
    <location>
        <begin position="47"/>
        <end position="72"/>
    </location>
</feature>
<gene>
    <name evidence="2" type="ORF">CC78DRAFT_239257</name>
</gene>
<keyword evidence="1" id="KW-1133">Transmembrane helix</keyword>
<dbReference type="AlphaFoldDB" id="A0A9P4NAU2"/>
<dbReference type="Proteomes" id="UP000800093">
    <property type="component" value="Unassembled WGS sequence"/>
</dbReference>
<dbReference type="EMBL" id="ML986581">
    <property type="protein sequence ID" value="KAF2269761.1"/>
    <property type="molecule type" value="Genomic_DNA"/>
</dbReference>
<evidence type="ECO:0000256" key="1">
    <source>
        <dbReference type="SAM" id="Phobius"/>
    </source>
</evidence>
<keyword evidence="1" id="KW-0472">Membrane</keyword>
<keyword evidence="3" id="KW-1185">Reference proteome</keyword>
<protein>
    <submittedName>
        <fullName evidence="2">Uncharacterized protein</fullName>
    </submittedName>
</protein>
<evidence type="ECO:0000313" key="2">
    <source>
        <dbReference type="EMBL" id="KAF2269761.1"/>
    </source>
</evidence>
<evidence type="ECO:0000313" key="3">
    <source>
        <dbReference type="Proteomes" id="UP000800093"/>
    </source>
</evidence>
<accession>A0A9P4NAU2</accession>
<comment type="caution">
    <text evidence="2">The sequence shown here is derived from an EMBL/GenBank/DDBJ whole genome shotgun (WGS) entry which is preliminary data.</text>
</comment>
<sequence>MRCKRRYLNQCINDIDSERMQSSFSREVRDAIYINVPASIVVSDLPYYYNFLCLPVILVGSYVVTLRMLILWRYNEGADEYRRIRIARLVISQTSFSNT</sequence>
<organism evidence="2 3">
    <name type="scientific">Lojkania enalia</name>
    <dbReference type="NCBI Taxonomy" id="147567"/>
    <lineage>
        <taxon>Eukaryota</taxon>
        <taxon>Fungi</taxon>
        <taxon>Dikarya</taxon>
        <taxon>Ascomycota</taxon>
        <taxon>Pezizomycotina</taxon>
        <taxon>Dothideomycetes</taxon>
        <taxon>Pleosporomycetidae</taxon>
        <taxon>Pleosporales</taxon>
        <taxon>Pleosporales incertae sedis</taxon>
        <taxon>Lojkania</taxon>
    </lineage>
</organism>
<reference evidence="3" key="1">
    <citation type="journal article" date="2020" name="Stud. Mycol.">
        <title>101 Dothideomycetes genomes: A test case for predicting lifestyles and emergence of pathogens.</title>
        <authorList>
            <person name="Haridas S."/>
            <person name="Albert R."/>
            <person name="Binder M."/>
            <person name="Bloem J."/>
            <person name="LaButti K."/>
            <person name="Salamov A."/>
            <person name="Andreopoulos B."/>
            <person name="Baker S."/>
            <person name="Barry K."/>
            <person name="Bills G."/>
            <person name="Bluhm B."/>
            <person name="Cannon C."/>
            <person name="Castanera R."/>
            <person name="Culley D."/>
            <person name="Daum C."/>
            <person name="Ezra D."/>
            <person name="Gonzalez J."/>
            <person name="Henrissat B."/>
            <person name="Kuo A."/>
            <person name="Liang C."/>
            <person name="Lipzen A."/>
            <person name="Lutzoni F."/>
            <person name="Magnuson J."/>
            <person name="Mondo S."/>
            <person name="Nolan M."/>
            <person name="Ohm R."/>
            <person name="Pangilinan J."/>
            <person name="Park H.-J."/>
            <person name="Ramirez L."/>
            <person name="Alfaro M."/>
            <person name="Sun H."/>
            <person name="Tritt A."/>
            <person name="Yoshinaga Y."/>
            <person name="Zwiers L.-H."/>
            <person name="Turgeon B."/>
            <person name="Goodwin S."/>
            <person name="Spatafora J."/>
            <person name="Crous P."/>
            <person name="Grigoriev I."/>
        </authorList>
    </citation>
    <scope>NUCLEOTIDE SEQUENCE [LARGE SCALE GENOMIC DNA]</scope>
    <source>
        <strain evidence="3">CBS 304.66</strain>
    </source>
</reference>
<name>A0A9P4NAU2_9PLEO</name>